<dbReference type="Gene3D" id="3.40.50.1820">
    <property type="entry name" value="alpha/beta hydrolase"/>
    <property type="match status" value="1"/>
</dbReference>
<dbReference type="PANTHER" id="PTHR13390">
    <property type="entry name" value="LIPASE"/>
    <property type="match status" value="1"/>
</dbReference>
<dbReference type="VEuPathDB" id="FungiDB:PPTG_14338"/>
<dbReference type="SUPFAM" id="SSF53474">
    <property type="entry name" value="alpha/beta-Hydrolases"/>
    <property type="match status" value="1"/>
</dbReference>
<evidence type="ECO:0000313" key="7">
    <source>
        <dbReference type="EMBL" id="ETN05649.1"/>
    </source>
</evidence>
<keyword evidence="6" id="KW-1133">Transmembrane helix</keyword>
<reference evidence="7 8" key="2">
    <citation type="submission" date="2013-11" db="EMBL/GenBank/DDBJ databases">
        <title>The Genome Sequence of Phytophthora parasitica INRA-310.</title>
        <authorList>
            <consortium name="The Broad Institute Genomics Platform"/>
            <person name="Russ C."/>
            <person name="Tyler B."/>
            <person name="Panabieres F."/>
            <person name="Shan W."/>
            <person name="Tripathy S."/>
            <person name="Grunwald N."/>
            <person name="Machado M."/>
            <person name="Johnson C.S."/>
            <person name="Arredondo F."/>
            <person name="Hong C."/>
            <person name="Coffey M."/>
            <person name="Young S.K."/>
            <person name="Zeng Q."/>
            <person name="Gargeya S."/>
            <person name="Fitzgerald M."/>
            <person name="Abouelleil A."/>
            <person name="Alvarado L."/>
            <person name="Chapman S.B."/>
            <person name="Gainer-Dewar J."/>
            <person name="Goldberg J."/>
            <person name="Griggs A."/>
            <person name="Gujja S."/>
            <person name="Hansen M."/>
            <person name="Howarth C."/>
            <person name="Imamovic A."/>
            <person name="Ireland A."/>
            <person name="Larimer J."/>
            <person name="McCowan C."/>
            <person name="Murphy C."/>
            <person name="Pearson M."/>
            <person name="Poon T.W."/>
            <person name="Priest M."/>
            <person name="Roberts A."/>
            <person name="Saif S."/>
            <person name="Shea T."/>
            <person name="Sykes S."/>
            <person name="Wortman J."/>
            <person name="Nusbaum C."/>
            <person name="Birren B."/>
        </authorList>
    </citation>
    <scope>NUCLEOTIDE SEQUENCE [LARGE SCALE GENOMIC DNA]</scope>
    <source>
        <strain evidence="7 8">INRA-310</strain>
    </source>
</reference>
<name>W2PZF1_PHYN3</name>
<organism evidence="7 8">
    <name type="scientific">Phytophthora nicotianae (strain INRA-310)</name>
    <name type="common">Phytophthora parasitica</name>
    <dbReference type="NCBI Taxonomy" id="761204"/>
    <lineage>
        <taxon>Eukaryota</taxon>
        <taxon>Sar</taxon>
        <taxon>Stramenopiles</taxon>
        <taxon>Oomycota</taxon>
        <taxon>Peronosporomycetes</taxon>
        <taxon>Peronosporales</taxon>
        <taxon>Peronosporaceae</taxon>
        <taxon>Phytophthora</taxon>
    </lineage>
</organism>
<feature type="transmembrane region" description="Helical" evidence="6">
    <location>
        <begin position="53"/>
        <end position="76"/>
    </location>
</feature>
<dbReference type="InterPro" id="IPR029058">
    <property type="entry name" value="AB_hydrolase_fold"/>
</dbReference>
<feature type="transmembrane region" description="Helical" evidence="6">
    <location>
        <begin position="88"/>
        <end position="107"/>
    </location>
</feature>
<comment type="subcellular location">
    <subcellularLocation>
        <location evidence="1">Lipid droplet</location>
    </subcellularLocation>
</comment>
<keyword evidence="3" id="KW-0551">Lipid droplet</keyword>
<dbReference type="InterPro" id="IPR019363">
    <property type="entry name" value="LDAH"/>
</dbReference>
<evidence type="ECO:0000256" key="1">
    <source>
        <dbReference type="ARBA" id="ARBA00004502"/>
    </source>
</evidence>
<dbReference type="GO" id="GO:0019915">
    <property type="term" value="P:lipid storage"/>
    <property type="evidence" value="ECO:0007669"/>
    <property type="project" value="InterPro"/>
</dbReference>
<protein>
    <submittedName>
        <fullName evidence="7">Uncharacterized protein</fullName>
    </submittedName>
</protein>
<sequence>MLFHILARLLWPKWSLFANMWESMQVELHGIYSTARVLQLAKHERTSNWIHDIAILFGIPLPCVAVTVLIDVFPLADPTDSIDANTMSFVRVYYSFVVFSLVATHLVRTVMPSRSFTVIRALLNALVISAITVCILYGMTRSIGFPLPFSVLTVSPAWTVLTAIFVVVEWAAQIRSNPDTQQAVITLIKLWICDALMVFIYPAFFYIFTTLSLDGQRAFALLLPVIKLIMRNLFARVTVHFSDATPEFVVFHAEVFNSLFMSYCMQKSPSIWTTLQITIADALLTVVSLRDIESARRGLKSLERRIDKKKGWGRFHNSAQNGRYLEQTTLDRASTLLQQNENQENTRISSTADIVRIASFCDRVLNDAKAEGEEVDTRKTVVMPKNMDPSSSLAGGMVRATGVAVHPISNDRTDIGSSNMSITLRYTCKVRRLLYMAEFLVLLNYVEVFIPLVFSLNTLATYHLPNRTYYPAFDVILLRDAGFYVKKNVGVFTDPATGICPGETISQSVQQCCILGVLQCPGITTTLRRQRSTIKSHSQFSNVKMLAPGFARYSSPNTSSPSLPDISTMIQTFMTIKEHAQNYNISTPLFALIAVARIVYQRHKEQLEQQRQDRPRYLIADSDTDDDATDEEGEAKKSHGKLPSPVKEWNVVAEDDTKTLSLVYYPEEEVREETPEEDMESPLEKVLILVIPGNPGNPYYYLPLMQELVKKHGRRHEIRCLSHAGHVMPWKNHNRDFTLQEQIDQKAFYVKQRLREEPTLRLVVIGHSIGSYITLDIAKRFPQNIAKLVLMQPAIMHIALSRKGKQFMTMMNNYEFVVMLMGVVDYLVPVSLRRWMVRRSVGSHAEETVRLASLSLVNSCVIQNVLGMAANEMAEVVELDEELVTRHEDKILFVYSTVDEWVPGEFMQEFQLRFVNTQHRVVPNRHAFMMELDGTRNVTEHISQWIAVILDEKKETAKAVLNFLAS</sequence>
<evidence type="ECO:0000313" key="8">
    <source>
        <dbReference type="Proteomes" id="UP000018817"/>
    </source>
</evidence>
<dbReference type="Pfam" id="PF10230">
    <property type="entry name" value="LIDHydrolase"/>
    <property type="match status" value="1"/>
</dbReference>
<feature type="transmembrane region" description="Helical" evidence="6">
    <location>
        <begin position="184"/>
        <end position="209"/>
    </location>
</feature>
<dbReference type="EMBL" id="KI669599">
    <property type="protein sequence ID" value="ETN05649.1"/>
    <property type="molecule type" value="Genomic_DNA"/>
</dbReference>
<dbReference type="Proteomes" id="UP000018817">
    <property type="component" value="Unassembled WGS sequence"/>
</dbReference>
<feature type="compositionally biased region" description="Basic and acidic residues" evidence="5">
    <location>
        <begin position="607"/>
        <end position="616"/>
    </location>
</feature>
<evidence type="ECO:0000256" key="4">
    <source>
        <dbReference type="ARBA" id="ARBA00022801"/>
    </source>
</evidence>
<dbReference type="GO" id="GO:0005811">
    <property type="term" value="C:lipid droplet"/>
    <property type="evidence" value="ECO:0007669"/>
    <property type="project" value="UniProtKB-SubCell"/>
</dbReference>
<keyword evidence="6" id="KW-0812">Transmembrane</keyword>
<evidence type="ECO:0000256" key="3">
    <source>
        <dbReference type="ARBA" id="ARBA00022677"/>
    </source>
</evidence>
<dbReference type="PANTHER" id="PTHR13390:SF0">
    <property type="entry name" value="LIPID DROPLET-ASSOCIATED HYDROLASE"/>
    <property type="match status" value="1"/>
</dbReference>
<keyword evidence="6" id="KW-0472">Membrane</keyword>
<comment type="similarity">
    <text evidence="2">Belongs to the AB hydrolase superfamily. LDAH family.</text>
</comment>
<dbReference type="GO" id="GO:0016298">
    <property type="term" value="F:lipase activity"/>
    <property type="evidence" value="ECO:0007669"/>
    <property type="project" value="InterPro"/>
</dbReference>
<reference evidence="8" key="1">
    <citation type="submission" date="2011-12" db="EMBL/GenBank/DDBJ databases">
        <authorList>
            <consortium name="The Broad Institute Genome Sequencing Platform"/>
            <person name="Russ C."/>
            <person name="Tyler B."/>
            <person name="Panabieres F."/>
            <person name="Shan W."/>
            <person name="Tripathy S."/>
            <person name="Grunwald N."/>
            <person name="Machado M."/>
            <person name="Young S.K."/>
            <person name="Zeng Q."/>
            <person name="Gargeya S."/>
            <person name="Fitzgerald M."/>
            <person name="Haas B."/>
            <person name="Abouelleil A."/>
            <person name="Alvarado L."/>
            <person name="Arachchi H.M."/>
            <person name="Berlin A."/>
            <person name="Chapman S.B."/>
            <person name="Gearin G."/>
            <person name="Goldberg J."/>
            <person name="Griggs A."/>
            <person name="Gujja S."/>
            <person name="Hansen M."/>
            <person name="Heiman D."/>
            <person name="Howarth C."/>
            <person name="Larimer J."/>
            <person name="Lui A."/>
            <person name="MacDonald P.J.P."/>
            <person name="McCowen C."/>
            <person name="Montmayeur A."/>
            <person name="Murphy C."/>
            <person name="Neiman D."/>
            <person name="Pearson M."/>
            <person name="Priest M."/>
            <person name="Roberts A."/>
            <person name="Saif S."/>
            <person name="Shea T."/>
            <person name="Sisk P."/>
            <person name="Stolte C."/>
            <person name="Sykes S."/>
            <person name="Wortman J."/>
            <person name="Nusbaum C."/>
            <person name="Birren B."/>
        </authorList>
    </citation>
    <scope>NUCLEOTIDE SEQUENCE [LARGE SCALE GENOMIC DNA]</scope>
    <source>
        <strain evidence="8">INRA-310</strain>
    </source>
</reference>
<accession>W2PZF1</accession>
<evidence type="ECO:0000256" key="6">
    <source>
        <dbReference type="SAM" id="Phobius"/>
    </source>
</evidence>
<keyword evidence="4" id="KW-0378">Hydrolase</keyword>
<feature type="transmembrane region" description="Helical" evidence="6">
    <location>
        <begin position="119"/>
        <end position="139"/>
    </location>
</feature>
<feature type="transmembrane region" description="Helical" evidence="6">
    <location>
        <begin position="151"/>
        <end position="172"/>
    </location>
</feature>
<feature type="compositionally biased region" description="Acidic residues" evidence="5">
    <location>
        <begin position="622"/>
        <end position="633"/>
    </location>
</feature>
<dbReference type="RefSeq" id="XP_008909171.1">
    <property type="nucleotide sequence ID" value="XM_008910923.1"/>
</dbReference>
<dbReference type="AlphaFoldDB" id="W2PZF1"/>
<proteinExistence type="inferred from homology"/>
<feature type="region of interest" description="Disordered" evidence="5">
    <location>
        <begin position="607"/>
        <end position="643"/>
    </location>
</feature>
<evidence type="ECO:0000256" key="2">
    <source>
        <dbReference type="ARBA" id="ARBA00008300"/>
    </source>
</evidence>
<feature type="transmembrane region" description="Helical" evidence="6">
    <location>
        <begin position="215"/>
        <end position="234"/>
    </location>
</feature>
<gene>
    <name evidence="7" type="ORF">PPTG_14338</name>
</gene>
<dbReference type="GeneID" id="20183636"/>
<feature type="transmembrane region" description="Helical" evidence="6">
    <location>
        <begin position="433"/>
        <end position="454"/>
    </location>
</feature>
<evidence type="ECO:0000256" key="5">
    <source>
        <dbReference type="SAM" id="MobiDB-lite"/>
    </source>
</evidence>